<name>A0A6J5QSK4_9CAUD</name>
<protein>
    <submittedName>
        <fullName evidence="1">Uncharacterized protein</fullName>
    </submittedName>
</protein>
<gene>
    <name evidence="1" type="ORF">UFOVP1155_51</name>
</gene>
<sequence length="75" mass="8159">MNEENWNNTAGAQSSAGEAGETLNVGLYCCADWESGIRAIDEIIILHSLRAGKDLYTGKQFSFCPWCGASKQSNE</sequence>
<dbReference type="EMBL" id="LR797111">
    <property type="protein sequence ID" value="CAB4187669.1"/>
    <property type="molecule type" value="Genomic_DNA"/>
</dbReference>
<organism evidence="1">
    <name type="scientific">uncultured Caudovirales phage</name>
    <dbReference type="NCBI Taxonomy" id="2100421"/>
    <lineage>
        <taxon>Viruses</taxon>
        <taxon>Duplodnaviria</taxon>
        <taxon>Heunggongvirae</taxon>
        <taxon>Uroviricota</taxon>
        <taxon>Caudoviricetes</taxon>
        <taxon>Peduoviridae</taxon>
        <taxon>Maltschvirus</taxon>
        <taxon>Maltschvirus maltsch</taxon>
    </lineage>
</organism>
<reference evidence="1" key="1">
    <citation type="submission" date="2020-05" db="EMBL/GenBank/DDBJ databases">
        <authorList>
            <person name="Chiriac C."/>
            <person name="Salcher M."/>
            <person name="Ghai R."/>
            <person name="Kavagutti S V."/>
        </authorList>
    </citation>
    <scope>NUCLEOTIDE SEQUENCE</scope>
</reference>
<accession>A0A6J5QSK4</accession>
<proteinExistence type="predicted"/>
<evidence type="ECO:0000313" key="1">
    <source>
        <dbReference type="EMBL" id="CAB4187669.1"/>
    </source>
</evidence>